<keyword evidence="4" id="KW-1185">Reference proteome</keyword>
<dbReference type="SUPFAM" id="SSF51161">
    <property type="entry name" value="Trimeric LpxA-like enzymes"/>
    <property type="match status" value="1"/>
</dbReference>
<dbReference type="RefSeq" id="WP_284352439.1">
    <property type="nucleotide sequence ID" value="NZ_BRXS01000007.1"/>
</dbReference>
<dbReference type="AlphaFoldDB" id="A0AA37QB12"/>
<accession>A0AA37QB12</accession>
<dbReference type="Gene3D" id="2.160.10.10">
    <property type="entry name" value="Hexapeptide repeat proteins"/>
    <property type="match status" value="1"/>
</dbReference>
<protein>
    <submittedName>
        <fullName evidence="3">Acetyltransferase</fullName>
    </submittedName>
</protein>
<dbReference type="GO" id="GO:0005829">
    <property type="term" value="C:cytosol"/>
    <property type="evidence" value="ECO:0007669"/>
    <property type="project" value="TreeGrafter"/>
</dbReference>
<organism evidence="3 4">
    <name type="scientific">Roseisolibacter agri</name>
    <dbReference type="NCBI Taxonomy" id="2014610"/>
    <lineage>
        <taxon>Bacteria</taxon>
        <taxon>Pseudomonadati</taxon>
        <taxon>Gemmatimonadota</taxon>
        <taxon>Gemmatimonadia</taxon>
        <taxon>Gemmatimonadales</taxon>
        <taxon>Gemmatimonadaceae</taxon>
        <taxon>Roseisolibacter</taxon>
    </lineage>
</organism>
<dbReference type="InterPro" id="IPR051159">
    <property type="entry name" value="Hexapeptide_acetyltransf"/>
</dbReference>
<dbReference type="Proteomes" id="UP001161325">
    <property type="component" value="Unassembled WGS sequence"/>
</dbReference>
<evidence type="ECO:0000256" key="1">
    <source>
        <dbReference type="ARBA" id="ARBA00007274"/>
    </source>
</evidence>
<gene>
    <name evidence="3" type="ORF">rosag_45250</name>
</gene>
<evidence type="ECO:0000313" key="4">
    <source>
        <dbReference type="Proteomes" id="UP001161325"/>
    </source>
</evidence>
<proteinExistence type="inferred from homology"/>
<evidence type="ECO:0000256" key="2">
    <source>
        <dbReference type="ARBA" id="ARBA00022679"/>
    </source>
</evidence>
<dbReference type="PANTHER" id="PTHR23416">
    <property type="entry name" value="SIALIC ACID SYNTHASE-RELATED"/>
    <property type="match status" value="1"/>
</dbReference>
<keyword evidence="2" id="KW-0808">Transferase</keyword>
<reference evidence="3" key="1">
    <citation type="submission" date="2022-08" db="EMBL/GenBank/DDBJ databases">
        <title>Draft genome sequencing of Roseisolibacter agri AW1220.</title>
        <authorList>
            <person name="Tobiishi Y."/>
            <person name="Tonouchi A."/>
        </authorList>
    </citation>
    <scope>NUCLEOTIDE SEQUENCE</scope>
    <source>
        <strain evidence="3">AW1220</strain>
    </source>
</reference>
<comment type="caution">
    <text evidence="3">The sequence shown here is derived from an EMBL/GenBank/DDBJ whole genome shotgun (WGS) entry which is preliminary data.</text>
</comment>
<comment type="similarity">
    <text evidence="1">Belongs to the transferase hexapeptide repeat family.</text>
</comment>
<dbReference type="PANTHER" id="PTHR23416:SF23">
    <property type="entry name" value="ACETYLTRANSFERASE C18B11.09C-RELATED"/>
    <property type="match status" value="1"/>
</dbReference>
<sequence length="284" mass="31280">MAFLPLRSLPPRPAAALADAWLDRLAERLHAPGADTPDARAVICRDTLAELLYPGFAPRLEEALVDESIPLGTRLALSALDPRNVTLEPEYYADCDDAQFQPVKPLLWLWYSFDRSPLGGQHVELGVRLRRLLAPLIFRRCGANFKCFQHVEFSFGYNMEVGDDVVVHRHVLLDDRGGIVLGNKVSISDYANVYSHTHSIVEQRDVTNVTTVLGDGVRVTYHATVLAGVHVGEQGMVGACAVATKDVRPYHVNVGIPAKSIVVKPNAPREEAWVSAAAREKSRD</sequence>
<evidence type="ECO:0000313" key="3">
    <source>
        <dbReference type="EMBL" id="GLC28012.1"/>
    </source>
</evidence>
<dbReference type="CDD" id="cd04647">
    <property type="entry name" value="LbH_MAT_like"/>
    <property type="match status" value="1"/>
</dbReference>
<dbReference type="GO" id="GO:0008374">
    <property type="term" value="F:O-acyltransferase activity"/>
    <property type="evidence" value="ECO:0007669"/>
    <property type="project" value="TreeGrafter"/>
</dbReference>
<dbReference type="EMBL" id="BRXS01000007">
    <property type="protein sequence ID" value="GLC28012.1"/>
    <property type="molecule type" value="Genomic_DNA"/>
</dbReference>
<dbReference type="InterPro" id="IPR011004">
    <property type="entry name" value="Trimer_LpxA-like_sf"/>
</dbReference>
<name>A0AA37QB12_9BACT</name>